<dbReference type="eggNOG" id="KOG0167">
    <property type="taxonomic scope" value="Eukaryota"/>
</dbReference>
<accession>M4ABT2</accession>
<protein>
    <submittedName>
        <fullName evidence="3">Outer dynein arm docking complex subunit 2</fullName>
    </submittedName>
</protein>
<reference evidence="3" key="4">
    <citation type="submission" date="2025-09" db="UniProtKB">
        <authorList>
            <consortium name="Ensembl"/>
        </authorList>
    </citation>
    <scope>IDENTIFICATION</scope>
    <source>
        <strain evidence="3">JP 163 A</strain>
    </source>
</reference>
<reference evidence="4" key="2">
    <citation type="journal article" date="2013" name="Nat. Genet.">
        <title>The genome of the platyfish, Xiphophorus maculatus, provides insights into evolutionary adaptation and several complex traits.</title>
        <authorList>
            <person name="Schartl M."/>
            <person name="Walter R.B."/>
            <person name="Shen Y."/>
            <person name="Garcia T."/>
            <person name="Catchen J."/>
            <person name="Amores A."/>
            <person name="Braasch I."/>
            <person name="Chalopin D."/>
            <person name="Volff J.N."/>
            <person name="Lesch K.P."/>
            <person name="Bisazza A."/>
            <person name="Minx P."/>
            <person name="Hillier L."/>
            <person name="Wilson R.K."/>
            <person name="Fuerstenberg S."/>
            <person name="Boore J."/>
            <person name="Searle S."/>
            <person name="Postlethwait J.H."/>
            <person name="Warren W.C."/>
        </authorList>
    </citation>
    <scope>NUCLEOTIDE SEQUENCE [LARGE SCALE GENOMIC DNA]</scope>
    <source>
        <strain evidence="4">JP 163 A</strain>
    </source>
</reference>
<reference evidence="3" key="3">
    <citation type="submission" date="2025-08" db="UniProtKB">
        <authorList>
            <consortium name="Ensembl"/>
        </authorList>
    </citation>
    <scope>IDENTIFICATION</scope>
    <source>
        <strain evidence="3">JP 163 A</strain>
    </source>
</reference>
<evidence type="ECO:0000256" key="2">
    <source>
        <dbReference type="SAM" id="MobiDB-lite"/>
    </source>
</evidence>
<dbReference type="Pfam" id="PF00514">
    <property type="entry name" value="Arm"/>
    <property type="match status" value="1"/>
</dbReference>
<dbReference type="InterPro" id="IPR016024">
    <property type="entry name" value="ARM-type_fold"/>
</dbReference>
<dbReference type="SUPFAM" id="SSF48371">
    <property type="entry name" value="ARM repeat"/>
    <property type="match status" value="2"/>
</dbReference>
<dbReference type="InterPro" id="IPR000225">
    <property type="entry name" value="Armadillo"/>
</dbReference>
<dbReference type="FunCoup" id="M4ABT2">
    <property type="interactions" value="584"/>
</dbReference>
<dbReference type="InParanoid" id="M4ABT2"/>
<feature type="repeat" description="ARM" evidence="1">
    <location>
        <begin position="990"/>
        <end position="1017"/>
    </location>
</feature>
<feature type="region of interest" description="Disordered" evidence="2">
    <location>
        <begin position="407"/>
        <end position="435"/>
    </location>
</feature>
<evidence type="ECO:0000313" key="4">
    <source>
        <dbReference type="Proteomes" id="UP000002852"/>
    </source>
</evidence>
<feature type="repeat" description="ARM" evidence="1">
    <location>
        <begin position="867"/>
        <end position="899"/>
    </location>
</feature>
<dbReference type="HOGENOM" id="CLU_892947_0_0_1"/>
<dbReference type="AlphaFoldDB" id="M4ABT2"/>
<keyword evidence="4" id="KW-1185">Reference proteome</keyword>
<dbReference type="STRING" id="8083.ENSXMAP00000011926"/>
<evidence type="ECO:0000256" key="1">
    <source>
        <dbReference type="PROSITE-ProRule" id="PRU00259"/>
    </source>
</evidence>
<proteinExistence type="predicted"/>
<dbReference type="OMA" id="HAPPWRQ"/>
<dbReference type="GeneTree" id="ENSGT00940000156625"/>
<dbReference type="PROSITE" id="PS50176">
    <property type="entry name" value="ARM_REPEAT"/>
    <property type="match status" value="3"/>
</dbReference>
<organism evidence="3 4">
    <name type="scientific">Xiphophorus maculatus</name>
    <name type="common">Southern platyfish</name>
    <name type="synonym">Platypoecilus maculatus</name>
    <dbReference type="NCBI Taxonomy" id="8083"/>
    <lineage>
        <taxon>Eukaryota</taxon>
        <taxon>Metazoa</taxon>
        <taxon>Chordata</taxon>
        <taxon>Craniata</taxon>
        <taxon>Vertebrata</taxon>
        <taxon>Euteleostomi</taxon>
        <taxon>Actinopterygii</taxon>
        <taxon>Neopterygii</taxon>
        <taxon>Teleostei</taxon>
        <taxon>Neoteleostei</taxon>
        <taxon>Acanthomorphata</taxon>
        <taxon>Ovalentaria</taxon>
        <taxon>Atherinomorphae</taxon>
        <taxon>Cyprinodontiformes</taxon>
        <taxon>Poeciliidae</taxon>
        <taxon>Poeciliinae</taxon>
        <taxon>Xiphophorus</taxon>
    </lineage>
</organism>
<dbReference type="SUPFAM" id="SSF103107">
    <property type="entry name" value="Hypothetical protein c14orf129, hspc210"/>
    <property type="match status" value="1"/>
</dbReference>
<dbReference type="OrthoDB" id="8445435at2759"/>
<feature type="repeat" description="ARM" evidence="1">
    <location>
        <begin position="565"/>
        <end position="619"/>
    </location>
</feature>
<dbReference type="PANTHER" id="PTHR46241:SF1">
    <property type="entry name" value="OUTER DYNEIN ARM-DOCKING COMPLEX SUBUNIT 2"/>
    <property type="match status" value="1"/>
</dbReference>
<evidence type="ECO:0000313" key="3">
    <source>
        <dbReference type="Ensembl" id="ENSXMAP00000011926.2"/>
    </source>
</evidence>
<dbReference type="Proteomes" id="UP000002852">
    <property type="component" value="Unassembled WGS sequence"/>
</dbReference>
<dbReference type="Gene3D" id="1.25.10.10">
    <property type="entry name" value="Leucine-rich Repeat Variant"/>
    <property type="match status" value="3"/>
</dbReference>
<sequence>MGLILSRAAQWTSSCKLESAPLNEFLVTQVLNYVENFVSRHPQEAEHLFEEPLQWTTTLKKVDFKEDYVISAIGAKSLEKDSEGKPLLQYFPPFVSVRTISQLSKLLQLAADRKRQELQACLEENRDLIAKIVGQRLVNTPEENLSALELDIRVKLFILLKHIDEKILNKFVGEIAKQVKLLPAAVEEEVEFLKQYCTEGGKRLLKSLRYTSDYEFPNGCRAPPWRQLLGEICYVVIEPCDAEALYITCCSAGVFLNAGLDKEEDESLYERQGDFYEDMATLLKRVSPHFEKNVRKQYFVEQKPRKSIHVAHVDYEIEKAQPKTPEEREWEKVQQALYARKKREPCQRWRNLGVLSIFGSDEDLMMSAAEKKRLGSKTKVTMKVGLTAASSIGLTASQRRRSIVASLSEEHCSESSSESEEEEEQTERRPDTSTELQSEYWQVQKLVKYLKAADQTATVLVLCAMMDLDLMKEVIQLAILDLGGLELLLNLLDTTDIRSKIGSLKILAKISQNVIIRQTIVNMRGLQRMVNNLDLPVKELQALASETIAHVAKFRRARRTVRVHGGIRKLVKMLDCFHYSAKPGEDMEKNLEVARCGASALWSLSKSSKNKEAIRKAGGIPLLGLLLRSPYEKIAIPVVGTLQECASQKNYRVAIQNEGMVKDLVKNLSSDNEELQMLCASAIFKCAEDKLTRDLVRSHHGLQPLVSLLSKAENKQLLAAATGAIWKCSISMENVAIFQEYKALHMLIGLLTDQPEEVLVNVVGALGQFAQIQANKAAICNGGGIRALINLLNGTNQALLVNVAKAVGACATERDNVAIIDQLDGVRLVWSLLKNPNAEVQASAAWAICPCIENAKDAGEMVLFLIGGLKLIIQLLKSPSNEVLTSICAVIAKLAKDKEILGVLSDRGVVPLLAGLTNTTDDRLRCHLAEAIGHCCMWSSNRACFGDHGAVGLLVSYLESNDNLLLLNTTMALYQLSKDPNNIITMHEEGVVEPLVKLIASGTDEIQEFAAGCVRNIRLLVLANQRAIY</sequence>
<dbReference type="Ensembl" id="ENSXMAT00000011942.2">
    <property type="protein sequence ID" value="ENSXMAP00000011926.2"/>
    <property type="gene ID" value="ENSXMAG00000011910.2"/>
</dbReference>
<dbReference type="SMART" id="SM00185">
    <property type="entry name" value="ARM"/>
    <property type="match status" value="11"/>
</dbReference>
<dbReference type="InterPro" id="IPR011989">
    <property type="entry name" value="ARM-like"/>
</dbReference>
<dbReference type="PANTHER" id="PTHR46241">
    <property type="entry name" value="ARMADILLO REPEAT-CONTAINING PROTEIN 4 ARMC4"/>
    <property type="match status" value="1"/>
</dbReference>
<reference evidence="4" key="1">
    <citation type="submission" date="2012-01" db="EMBL/GenBank/DDBJ databases">
        <authorList>
            <person name="Walter R."/>
            <person name="Schartl M."/>
            <person name="Warren W."/>
        </authorList>
    </citation>
    <scope>NUCLEOTIDE SEQUENCE [LARGE SCALE GENOMIC DNA]</scope>
    <source>
        <strain evidence="4">JP 163 A</strain>
    </source>
</reference>
<dbReference type="InterPro" id="IPR023231">
    <property type="entry name" value="GSKIP_dom_sf"/>
</dbReference>
<name>M4ABT2_XIPMA</name>